<evidence type="ECO:0000313" key="17">
    <source>
        <dbReference type="EMBL" id="PWB09112.1"/>
    </source>
</evidence>
<evidence type="ECO:0000256" key="16">
    <source>
        <dbReference type="SAM" id="Phobius"/>
    </source>
</evidence>
<keyword evidence="8 16" id="KW-0812">Transmembrane</keyword>
<dbReference type="Pfam" id="PF01066">
    <property type="entry name" value="CDP-OH_P_transf"/>
    <property type="match status" value="1"/>
</dbReference>
<reference evidence="18" key="1">
    <citation type="submission" date="2018-02" db="EMBL/GenBank/DDBJ databases">
        <authorList>
            <person name="Clavel T."/>
            <person name="Strowig T."/>
        </authorList>
    </citation>
    <scope>NUCLEOTIDE SEQUENCE [LARGE SCALE GENOMIC DNA]</scope>
    <source>
        <strain evidence="18">DSM 100764</strain>
    </source>
</reference>
<dbReference type="GeneID" id="93423369"/>
<feature type="transmembrane region" description="Helical" evidence="16">
    <location>
        <begin position="200"/>
        <end position="228"/>
    </location>
</feature>
<dbReference type="GO" id="GO:0003882">
    <property type="term" value="F:CDP-diacylglycerol-serine O-phosphatidyltransferase activity"/>
    <property type="evidence" value="ECO:0007669"/>
    <property type="project" value="UniProtKB-EC"/>
</dbReference>
<dbReference type="InterPro" id="IPR004533">
    <property type="entry name" value="CDP-diaglyc--ser_O-PTrfase"/>
</dbReference>
<feature type="transmembrane region" description="Helical" evidence="16">
    <location>
        <begin position="135"/>
        <end position="154"/>
    </location>
</feature>
<evidence type="ECO:0000256" key="10">
    <source>
        <dbReference type="ARBA" id="ARBA00023098"/>
    </source>
</evidence>
<evidence type="ECO:0000256" key="14">
    <source>
        <dbReference type="ARBA" id="ARBA00032361"/>
    </source>
</evidence>
<evidence type="ECO:0000256" key="8">
    <source>
        <dbReference type="ARBA" id="ARBA00022692"/>
    </source>
</evidence>
<dbReference type="RefSeq" id="WP_107035133.1">
    <property type="nucleotide sequence ID" value="NZ_CAOLHR010000001.1"/>
</dbReference>
<keyword evidence="11 16" id="KW-0472">Membrane</keyword>
<dbReference type="Proteomes" id="UP000244925">
    <property type="component" value="Unassembled WGS sequence"/>
</dbReference>
<gene>
    <name evidence="17" type="primary">pssA</name>
    <name evidence="17" type="ORF">C5O25_02385</name>
</gene>
<keyword evidence="10" id="KW-0443">Lipid metabolism</keyword>
<evidence type="ECO:0000256" key="6">
    <source>
        <dbReference type="ARBA" id="ARBA00022516"/>
    </source>
</evidence>
<evidence type="ECO:0000256" key="7">
    <source>
        <dbReference type="ARBA" id="ARBA00022679"/>
    </source>
</evidence>
<keyword evidence="18" id="KW-1185">Reference proteome</keyword>
<dbReference type="GO" id="GO:0008654">
    <property type="term" value="P:phospholipid biosynthetic process"/>
    <property type="evidence" value="ECO:0007669"/>
    <property type="project" value="UniProtKB-KW"/>
</dbReference>
<evidence type="ECO:0000256" key="13">
    <source>
        <dbReference type="ARBA" id="ARBA00023264"/>
    </source>
</evidence>
<feature type="transmembrane region" description="Helical" evidence="16">
    <location>
        <begin position="160"/>
        <end position="179"/>
    </location>
</feature>
<dbReference type="PROSITE" id="PS00379">
    <property type="entry name" value="CDP_ALCOHOL_P_TRANSF"/>
    <property type="match status" value="1"/>
</dbReference>
<keyword evidence="12" id="KW-0594">Phospholipid biosynthesis</keyword>
<dbReference type="PROSITE" id="PS51257">
    <property type="entry name" value="PROKAR_LIPOPROTEIN"/>
    <property type="match status" value="1"/>
</dbReference>
<proteinExistence type="inferred from homology"/>
<dbReference type="PANTHER" id="PTHR14269">
    <property type="entry name" value="CDP-DIACYLGLYCEROL--GLYCEROL-3-PHOSPHATE 3-PHOSPHATIDYLTRANSFERASE-RELATED"/>
    <property type="match status" value="1"/>
</dbReference>
<organism evidence="17 18">
    <name type="scientific">Paramuribaculum intestinale</name>
    <dbReference type="NCBI Taxonomy" id="2094151"/>
    <lineage>
        <taxon>Bacteria</taxon>
        <taxon>Pseudomonadati</taxon>
        <taxon>Bacteroidota</taxon>
        <taxon>Bacteroidia</taxon>
        <taxon>Bacteroidales</taxon>
        <taxon>Muribaculaceae</taxon>
        <taxon>Paramuribaculum</taxon>
    </lineage>
</organism>
<feature type="transmembrane region" description="Helical" evidence="16">
    <location>
        <begin position="12"/>
        <end position="31"/>
    </location>
</feature>
<evidence type="ECO:0000313" key="18">
    <source>
        <dbReference type="Proteomes" id="UP000244925"/>
    </source>
</evidence>
<keyword evidence="13" id="KW-1208">Phospholipid metabolism</keyword>
<comment type="subcellular location">
    <subcellularLocation>
        <location evidence="2">Endomembrane system</location>
        <topology evidence="2">Multi-pass membrane protein</topology>
    </subcellularLocation>
</comment>
<sequence>MSIFTRVKANIPNSITCLNLLSGACACVFAFHYQEVFGPLSGYQWAFVLMAASAVFDFADGAMARRLHVYSLLGKELDSLSDLISFGLAPALLMFNTVEYFHGGWTWWAFCSLVIVLFGALRLARFNIDDRQTTYFIGIPIPANAIFWIGFVAWNHANMYLGDMPTALILIAFSSLMICSRPMYSLKFVNFGWRENFTRYVIILATLLFVVTEGVSGLAWAMLFYVVVSLASKKRIVSE</sequence>
<dbReference type="InterPro" id="IPR050324">
    <property type="entry name" value="CDP-alcohol_PTase-I"/>
</dbReference>
<dbReference type="EMBL" id="PUBV01000003">
    <property type="protein sequence ID" value="PWB09112.1"/>
    <property type="molecule type" value="Genomic_DNA"/>
</dbReference>
<evidence type="ECO:0000256" key="2">
    <source>
        <dbReference type="ARBA" id="ARBA00004127"/>
    </source>
</evidence>
<evidence type="ECO:0000256" key="5">
    <source>
        <dbReference type="ARBA" id="ARBA00017171"/>
    </source>
</evidence>
<evidence type="ECO:0000256" key="15">
    <source>
        <dbReference type="RuleBase" id="RU003750"/>
    </source>
</evidence>
<dbReference type="GO" id="GO:0012505">
    <property type="term" value="C:endomembrane system"/>
    <property type="evidence" value="ECO:0007669"/>
    <property type="project" value="UniProtKB-SubCell"/>
</dbReference>
<dbReference type="InterPro" id="IPR048254">
    <property type="entry name" value="CDP_ALCOHOL_P_TRANSF_CS"/>
</dbReference>
<comment type="caution">
    <text evidence="17">The sequence shown here is derived from an EMBL/GenBank/DDBJ whole genome shotgun (WGS) entry which is preliminary data.</text>
</comment>
<dbReference type="AlphaFoldDB" id="A0A2V1IZR1"/>
<dbReference type="InterPro" id="IPR043130">
    <property type="entry name" value="CDP-OH_PTrfase_TM_dom"/>
</dbReference>
<keyword evidence="6" id="KW-0444">Lipid biosynthesis</keyword>
<evidence type="ECO:0000256" key="12">
    <source>
        <dbReference type="ARBA" id="ARBA00023209"/>
    </source>
</evidence>
<keyword evidence="7 15" id="KW-0808">Transferase</keyword>
<evidence type="ECO:0000256" key="1">
    <source>
        <dbReference type="ARBA" id="ARBA00000287"/>
    </source>
</evidence>
<name>A0A2V1IZR1_9BACT</name>
<dbReference type="EC" id="2.7.8.8" evidence="4"/>
<accession>A0A2V1IZR1</accession>
<keyword evidence="9 16" id="KW-1133">Transmembrane helix</keyword>
<dbReference type="Gene3D" id="1.20.120.1760">
    <property type="match status" value="1"/>
</dbReference>
<dbReference type="PANTHER" id="PTHR14269:SF61">
    <property type="entry name" value="CDP-DIACYLGLYCEROL--SERINE O-PHOSPHATIDYLTRANSFERASE"/>
    <property type="match status" value="1"/>
</dbReference>
<evidence type="ECO:0000256" key="4">
    <source>
        <dbReference type="ARBA" id="ARBA00013174"/>
    </source>
</evidence>
<evidence type="ECO:0000256" key="11">
    <source>
        <dbReference type="ARBA" id="ARBA00023136"/>
    </source>
</evidence>
<evidence type="ECO:0000256" key="3">
    <source>
        <dbReference type="ARBA" id="ARBA00010441"/>
    </source>
</evidence>
<feature type="transmembrane region" description="Helical" evidence="16">
    <location>
        <begin position="104"/>
        <end position="123"/>
    </location>
</feature>
<dbReference type="NCBIfam" id="TIGR00473">
    <property type="entry name" value="pssA"/>
    <property type="match status" value="1"/>
</dbReference>
<dbReference type="InterPro" id="IPR000462">
    <property type="entry name" value="CDP-OH_P_trans"/>
</dbReference>
<dbReference type="GO" id="GO:0016020">
    <property type="term" value="C:membrane"/>
    <property type="evidence" value="ECO:0007669"/>
    <property type="project" value="InterPro"/>
</dbReference>
<comment type="similarity">
    <text evidence="3 15">Belongs to the CDP-alcohol phosphatidyltransferase class-I family.</text>
</comment>
<evidence type="ECO:0000256" key="9">
    <source>
        <dbReference type="ARBA" id="ARBA00022989"/>
    </source>
</evidence>
<protein>
    <recommendedName>
        <fullName evidence="5">CDP-diacylglycerol--serine O-phosphatidyltransferase</fullName>
        <ecNumber evidence="4">2.7.8.8</ecNumber>
    </recommendedName>
    <alternativeName>
        <fullName evidence="14">Phosphatidylserine synthase</fullName>
    </alternativeName>
</protein>
<comment type="catalytic activity">
    <reaction evidence="1">
        <text>a CDP-1,2-diacyl-sn-glycerol + L-serine = a 1,2-diacyl-sn-glycero-3-phospho-L-serine + CMP + H(+)</text>
        <dbReference type="Rhea" id="RHEA:16913"/>
        <dbReference type="ChEBI" id="CHEBI:15378"/>
        <dbReference type="ChEBI" id="CHEBI:33384"/>
        <dbReference type="ChEBI" id="CHEBI:57262"/>
        <dbReference type="ChEBI" id="CHEBI:58332"/>
        <dbReference type="ChEBI" id="CHEBI:60377"/>
        <dbReference type="EC" id="2.7.8.8"/>
    </reaction>
</comment>